<reference evidence="6" key="1">
    <citation type="submission" date="2020-05" db="EMBL/GenBank/DDBJ databases">
        <authorList>
            <person name="Chiriac C."/>
            <person name="Salcher M."/>
            <person name="Ghai R."/>
            <person name="Kavagutti S V."/>
        </authorList>
    </citation>
    <scope>NUCLEOTIDE SEQUENCE</scope>
</reference>
<dbReference type="PRINTS" id="PR01840">
    <property type="entry name" value="TATCFAMILY"/>
</dbReference>
<evidence type="ECO:0000256" key="5">
    <source>
        <dbReference type="SAM" id="Phobius"/>
    </source>
</evidence>
<evidence type="ECO:0000256" key="1">
    <source>
        <dbReference type="ARBA" id="ARBA00004141"/>
    </source>
</evidence>
<dbReference type="PANTHER" id="PTHR30371">
    <property type="entry name" value="SEC-INDEPENDENT PROTEIN TRANSLOCASE PROTEIN TATC"/>
    <property type="match status" value="1"/>
</dbReference>
<dbReference type="Pfam" id="PF00902">
    <property type="entry name" value="TatC"/>
    <property type="match status" value="1"/>
</dbReference>
<feature type="transmembrane region" description="Helical" evidence="5">
    <location>
        <begin position="115"/>
        <end position="137"/>
    </location>
</feature>
<feature type="transmembrane region" description="Helical" evidence="5">
    <location>
        <begin position="197"/>
        <end position="215"/>
    </location>
</feature>
<dbReference type="GO" id="GO:0009977">
    <property type="term" value="F:proton motive force dependent protein transmembrane transporter activity"/>
    <property type="evidence" value="ECO:0007669"/>
    <property type="project" value="TreeGrafter"/>
</dbReference>
<comment type="subcellular location">
    <subcellularLocation>
        <location evidence="1">Membrane</location>
        <topology evidence="1">Multi-pass membrane protein</topology>
    </subcellularLocation>
</comment>
<dbReference type="NCBIfam" id="TIGR00945">
    <property type="entry name" value="tatC"/>
    <property type="match status" value="1"/>
</dbReference>
<evidence type="ECO:0000313" key="6">
    <source>
        <dbReference type="EMBL" id="CAB4611014.1"/>
    </source>
</evidence>
<dbReference type="GO" id="GO:0065002">
    <property type="term" value="P:intracellular protein transmembrane transport"/>
    <property type="evidence" value="ECO:0007669"/>
    <property type="project" value="TreeGrafter"/>
</dbReference>
<feature type="transmembrane region" description="Helical" evidence="5">
    <location>
        <begin position="82"/>
        <end position="103"/>
    </location>
</feature>
<feature type="transmembrane region" description="Helical" evidence="5">
    <location>
        <begin position="221"/>
        <end position="245"/>
    </location>
</feature>
<dbReference type="EMBL" id="CAEZUP010000042">
    <property type="protein sequence ID" value="CAB4611014.1"/>
    <property type="molecule type" value="Genomic_DNA"/>
</dbReference>
<feature type="transmembrane region" description="Helical" evidence="5">
    <location>
        <begin position="29"/>
        <end position="51"/>
    </location>
</feature>
<dbReference type="PANTHER" id="PTHR30371:SF0">
    <property type="entry name" value="SEC-INDEPENDENT PROTEIN TRANSLOCASE PROTEIN TATC, CHLOROPLASTIC-RELATED"/>
    <property type="match status" value="1"/>
</dbReference>
<organism evidence="6">
    <name type="scientific">freshwater metagenome</name>
    <dbReference type="NCBI Taxonomy" id="449393"/>
    <lineage>
        <taxon>unclassified sequences</taxon>
        <taxon>metagenomes</taxon>
        <taxon>ecological metagenomes</taxon>
    </lineage>
</organism>
<evidence type="ECO:0000256" key="2">
    <source>
        <dbReference type="ARBA" id="ARBA00022692"/>
    </source>
</evidence>
<gene>
    <name evidence="6" type="ORF">UFOPK1835_01089</name>
</gene>
<keyword evidence="2 5" id="KW-0812">Transmembrane</keyword>
<name>A0A6J6HJ20_9ZZZZ</name>
<sequence>MTASDTATSQTSEGHMTIWEHIAELRSRLLKIAATVLVGAVVGWFLFPYVISFLKHPFNEVQPDAPFISTEPLQAFTLRIKMSVYIGIAMAMPVILWQLWRFITPALYSHERRYAVPFTTSALILFVAGGSLAYFILNPTLDFLVHIGGPDIEPYYTADSYVTLIVWMMLAFGIGFEFPVVVVALQLLGVVTPRRLLGWWRMAIVVVAVIAAVITPSGDPISMVSLALPMTLLYFASIGIGAAVLKLRRRKATRANAESSD</sequence>
<proteinExistence type="inferred from homology"/>
<dbReference type="GO" id="GO:0033281">
    <property type="term" value="C:TAT protein transport complex"/>
    <property type="evidence" value="ECO:0007669"/>
    <property type="project" value="TreeGrafter"/>
</dbReference>
<dbReference type="HAMAP" id="MF_00902">
    <property type="entry name" value="TatC"/>
    <property type="match status" value="1"/>
</dbReference>
<dbReference type="GO" id="GO:0043953">
    <property type="term" value="P:protein transport by the Tat complex"/>
    <property type="evidence" value="ECO:0007669"/>
    <property type="project" value="TreeGrafter"/>
</dbReference>
<keyword evidence="4 5" id="KW-0472">Membrane</keyword>
<dbReference type="InterPro" id="IPR002033">
    <property type="entry name" value="TatC"/>
</dbReference>
<protein>
    <submittedName>
        <fullName evidence="6">Unannotated protein</fullName>
    </submittedName>
</protein>
<dbReference type="AlphaFoldDB" id="A0A6J6HJ20"/>
<accession>A0A6J6HJ20</accession>
<evidence type="ECO:0000256" key="3">
    <source>
        <dbReference type="ARBA" id="ARBA00022989"/>
    </source>
</evidence>
<evidence type="ECO:0000256" key="4">
    <source>
        <dbReference type="ARBA" id="ARBA00023136"/>
    </source>
</evidence>
<keyword evidence="3 5" id="KW-1133">Transmembrane helix</keyword>
<feature type="transmembrane region" description="Helical" evidence="5">
    <location>
        <begin position="164"/>
        <end position="185"/>
    </location>
</feature>